<evidence type="ECO:0000313" key="3">
    <source>
        <dbReference type="Proteomes" id="UP001597171"/>
    </source>
</evidence>
<dbReference type="InterPro" id="IPR010295">
    <property type="entry name" value="DUF898"/>
</dbReference>
<organism evidence="2 3">
    <name type="scientific">Methylopila musalis</name>
    <dbReference type="NCBI Taxonomy" id="1134781"/>
    <lineage>
        <taxon>Bacteria</taxon>
        <taxon>Pseudomonadati</taxon>
        <taxon>Pseudomonadota</taxon>
        <taxon>Alphaproteobacteria</taxon>
        <taxon>Hyphomicrobiales</taxon>
        <taxon>Methylopilaceae</taxon>
        <taxon>Methylopila</taxon>
    </lineage>
</organism>
<sequence length="398" mass="43272">MTDFHAAGGVRPQFHGPVQDMRPLVLKGLVLTLVTLGVYRFWYQTNIRRFLWGRTEIDGDALEYTGRGMELFLGFLIALAVLIPLNVLIALLSFSGDPFVQVAVQLVYTFGLLFLVQYALYRARRYRLSRTLWRGVRLGQTGSGWTYAGLSFGWGLLTLVTLGLAYPFMRASLERYKVNHTWFGDQQGRFTATGGELFRKGVLFWLLLALLVVAPAAALIGFAASEAQSAVDMGRAGWLTILFFVAAAPLAFTLITIYQAVEFRWWANGLHVGPASAQSDLSAFAFLKTYLGFALATLLFSIATAILFAIVGAALGGTAALRQSGTPALVFTGITYLSTLLGYAALWQLYVVRPLWKKGFESVTLAGLGSLVAAQSPDQPANAFGEGVADALDFGAGF</sequence>
<reference evidence="3" key="1">
    <citation type="journal article" date="2019" name="Int. J. Syst. Evol. Microbiol.">
        <title>The Global Catalogue of Microorganisms (GCM) 10K type strain sequencing project: providing services to taxonomists for standard genome sequencing and annotation.</title>
        <authorList>
            <consortium name="The Broad Institute Genomics Platform"/>
            <consortium name="The Broad Institute Genome Sequencing Center for Infectious Disease"/>
            <person name="Wu L."/>
            <person name="Ma J."/>
        </authorList>
    </citation>
    <scope>NUCLEOTIDE SEQUENCE [LARGE SCALE GENOMIC DNA]</scope>
    <source>
        <strain evidence="3">CCUG 61696</strain>
    </source>
</reference>
<evidence type="ECO:0000256" key="1">
    <source>
        <dbReference type="SAM" id="Phobius"/>
    </source>
</evidence>
<dbReference type="Proteomes" id="UP001597171">
    <property type="component" value="Unassembled WGS sequence"/>
</dbReference>
<feature type="transmembrane region" description="Helical" evidence="1">
    <location>
        <begin position="142"/>
        <end position="166"/>
    </location>
</feature>
<evidence type="ECO:0000313" key="2">
    <source>
        <dbReference type="EMBL" id="MFD1332903.1"/>
    </source>
</evidence>
<proteinExistence type="predicted"/>
<feature type="transmembrane region" description="Helical" evidence="1">
    <location>
        <begin position="202"/>
        <end position="224"/>
    </location>
</feature>
<comment type="caution">
    <text evidence="2">The sequence shown here is derived from an EMBL/GenBank/DDBJ whole genome shotgun (WGS) entry which is preliminary data.</text>
</comment>
<feature type="transmembrane region" description="Helical" evidence="1">
    <location>
        <begin position="71"/>
        <end position="93"/>
    </location>
</feature>
<gene>
    <name evidence="2" type="ORF">ACFQ4O_12935</name>
</gene>
<feature type="transmembrane region" description="Helical" evidence="1">
    <location>
        <begin position="236"/>
        <end position="261"/>
    </location>
</feature>
<feature type="transmembrane region" description="Helical" evidence="1">
    <location>
        <begin position="328"/>
        <end position="350"/>
    </location>
</feature>
<accession>A0ABW3Z9H1</accession>
<dbReference type="EMBL" id="JBHTMX010000137">
    <property type="protein sequence ID" value="MFD1332903.1"/>
    <property type="molecule type" value="Genomic_DNA"/>
</dbReference>
<keyword evidence="1" id="KW-1133">Transmembrane helix</keyword>
<feature type="transmembrane region" description="Helical" evidence="1">
    <location>
        <begin position="99"/>
        <end position="121"/>
    </location>
</feature>
<keyword evidence="1" id="KW-0812">Transmembrane</keyword>
<dbReference type="Pfam" id="PF05987">
    <property type="entry name" value="DUF898"/>
    <property type="match status" value="1"/>
</dbReference>
<keyword evidence="1" id="KW-0472">Membrane</keyword>
<feature type="transmembrane region" description="Helical" evidence="1">
    <location>
        <begin position="290"/>
        <end position="316"/>
    </location>
</feature>
<dbReference type="RefSeq" id="WP_378776109.1">
    <property type="nucleotide sequence ID" value="NZ_JBHTMX010000137.1"/>
</dbReference>
<name>A0ABW3Z9H1_9HYPH</name>
<protein>
    <submittedName>
        <fullName evidence="2">YjgN family protein</fullName>
    </submittedName>
</protein>
<keyword evidence="3" id="KW-1185">Reference proteome</keyword>
<feature type="transmembrane region" description="Helical" evidence="1">
    <location>
        <begin position="24"/>
        <end position="42"/>
    </location>
</feature>